<dbReference type="InterPro" id="IPR010290">
    <property type="entry name" value="TM_effector"/>
</dbReference>
<dbReference type="SUPFAM" id="SSF103473">
    <property type="entry name" value="MFS general substrate transporter"/>
    <property type="match status" value="1"/>
</dbReference>
<dbReference type="InterPro" id="IPR036259">
    <property type="entry name" value="MFS_trans_sf"/>
</dbReference>
<dbReference type="PANTHER" id="PTHR23513:SF11">
    <property type="entry name" value="STAPHYLOFERRIN A TRANSPORTER"/>
    <property type="match status" value="1"/>
</dbReference>
<feature type="transmembrane region" description="Helical" evidence="7">
    <location>
        <begin position="258"/>
        <end position="279"/>
    </location>
</feature>
<evidence type="ECO:0000256" key="3">
    <source>
        <dbReference type="ARBA" id="ARBA00022475"/>
    </source>
</evidence>
<evidence type="ECO:0000313" key="9">
    <source>
        <dbReference type="Proteomes" id="UP001597299"/>
    </source>
</evidence>
<accession>A0ABW4YZL9</accession>
<proteinExistence type="predicted"/>
<dbReference type="EMBL" id="JBHUHD010000001">
    <property type="protein sequence ID" value="MFD2141674.1"/>
    <property type="molecule type" value="Genomic_DNA"/>
</dbReference>
<keyword evidence="9" id="KW-1185">Reference proteome</keyword>
<evidence type="ECO:0000256" key="1">
    <source>
        <dbReference type="ARBA" id="ARBA00004651"/>
    </source>
</evidence>
<feature type="transmembrane region" description="Helical" evidence="7">
    <location>
        <begin position="143"/>
        <end position="167"/>
    </location>
</feature>
<feature type="transmembrane region" description="Helical" evidence="7">
    <location>
        <begin position="313"/>
        <end position="330"/>
    </location>
</feature>
<keyword evidence="6 7" id="KW-0472">Membrane</keyword>
<comment type="subcellular location">
    <subcellularLocation>
        <location evidence="1">Cell membrane</location>
        <topology evidence="1">Multi-pass membrane protein</topology>
    </subcellularLocation>
</comment>
<reference evidence="9" key="1">
    <citation type="journal article" date="2019" name="Int. J. Syst. Evol. Microbiol.">
        <title>The Global Catalogue of Microorganisms (GCM) 10K type strain sequencing project: providing services to taxonomists for standard genome sequencing and annotation.</title>
        <authorList>
            <consortium name="The Broad Institute Genomics Platform"/>
            <consortium name="The Broad Institute Genome Sequencing Center for Infectious Disease"/>
            <person name="Wu L."/>
            <person name="Ma J."/>
        </authorList>
    </citation>
    <scope>NUCLEOTIDE SEQUENCE [LARGE SCALE GENOMIC DNA]</scope>
    <source>
        <strain evidence="9">CCM 7435</strain>
    </source>
</reference>
<keyword evidence="5 7" id="KW-1133">Transmembrane helix</keyword>
<organism evidence="8 9">
    <name type="scientific">Ancylobacter oerskovii</name>
    <dbReference type="NCBI Taxonomy" id="459519"/>
    <lineage>
        <taxon>Bacteria</taxon>
        <taxon>Pseudomonadati</taxon>
        <taxon>Pseudomonadota</taxon>
        <taxon>Alphaproteobacteria</taxon>
        <taxon>Hyphomicrobiales</taxon>
        <taxon>Xanthobacteraceae</taxon>
        <taxon>Ancylobacter</taxon>
    </lineage>
</organism>
<feature type="transmembrane region" description="Helical" evidence="7">
    <location>
        <begin position="286"/>
        <end position="307"/>
    </location>
</feature>
<gene>
    <name evidence="8" type="ORF">ACFSNC_14775</name>
</gene>
<keyword evidence="4 7" id="KW-0812">Transmembrane</keyword>
<sequence>MADEPEPGDRTSRPFTLYAVAQSVSSTGTWMQRLGIGWLAWDLTQSTSWVGAMALTEIVAALWVAPLAGVITDRSNAFRVNLLFQCCGIAVSLLLYAVTATGNMTIWLLWLLALADTTWQGLSQPARMVSVGLLAGRKNMARAIAASSIGFNVARAAGPALAGLIIVNGGPALAFLCAAGTFMAMIAALLHLRTYLDRPGAATGADILQDIVGGYRYIARTPAVATIFLLALAFSVFGRPFTELFPAIAGEMFGGGPTILSMLMSAQGVGALLGGAWMLRRRSLPALVRLTCLTGLGMAGIIIAFSLVGGANLALALIAAAGLCHVMCNIGMQSLAQLSSDISFRGRTMALYGLIFRTGPAASAAVIGAAAEWLGLQLLLGTAAGLCVAAFLLIMTRRHGTLVARTSGAPPL</sequence>
<dbReference type="Gene3D" id="1.20.1250.20">
    <property type="entry name" value="MFS general substrate transporter like domains"/>
    <property type="match status" value="1"/>
</dbReference>
<feature type="transmembrane region" description="Helical" evidence="7">
    <location>
        <begin position="49"/>
        <end position="68"/>
    </location>
</feature>
<evidence type="ECO:0000256" key="4">
    <source>
        <dbReference type="ARBA" id="ARBA00022692"/>
    </source>
</evidence>
<evidence type="ECO:0000256" key="6">
    <source>
        <dbReference type="ARBA" id="ARBA00023136"/>
    </source>
</evidence>
<name>A0ABW4YZL9_9HYPH</name>
<comment type="caution">
    <text evidence="8">The sequence shown here is derived from an EMBL/GenBank/DDBJ whole genome shotgun (WGS) entry which is preliminary data.</text>
</comment>
<keyword evidence="3" id="KW-1003">Cell membrane</keyword>
<dbReference type="Pfam" id="PF05977">
    <property type="entry name" value="MFS_3"/>
    <property type="match status" value="1"/>
</dbReference>
<feature type="transmembrane region" description="Helical" evidence="7">
    <location>
        <begin position="80"/>
        <end position="98"/>
    </location>
</feature>
<protein>
    <submittedName>
        <fullName evidence="8">MFS transporter</fullName>
    </submittedName>
</protein>
<evidence type="ECO:0000256" key="5">
    <source>
        <dbReference type="ARBA" id="ARBA00022989"/>
    </source>
</evidence>
<dbReference type="Proteomes" id="UP001597299">
    <property type="component" value="Unassembled WGS sequence"/>
</dbReference>
<dbReference type="CDD" id="cd06173">
    <property type="entry name" value="MFS_MefA_like"/>
    <property type="match status" value="1"/>
</dbReference>
<evidence type="ECO:0000313" key="8">
    <source>
        <dbReference type="EMBL" id="MFD2141674.1"/>
    </source>
</evidence>
<feature type="transmembrane region" description="Helical" evidence="7">
    <location>
        <begin position="217"/>
        <end position="238"/>
    </location>
</feature>
<dbReference type="PANTHER" id="PTHR23513">
    <property type="entry name" value="INTEGRAL MEMBRANE EFFLUX PROTEIN-RELATED"/>
    <property type="match status" value="1"/>
</dbReference>
<feature type="transmembrane region" description="Helical" evidence="7">
    <location>
        <begin position="173"/>
        <end position="196"/>
    </location>
</feature>
<feature type="transmembrane region" description="Helical" evidence="7">
    <location>
        <begin position="104"/>
        <end position="122"/>
    </location>
</feature>
<evidence type="ECO:0000256" key="7">
    <source>
        <dbReference type="SAM" id="Phobius"/>
    </source>
</evidence>
<feature type="transmembrane region" description="Helical" evidence="7">
    <location>
        <begin position="376"/>
        <end position="395"/>
    </location>
</feature>
<evidence type="ECO:0000256" key="2">
    <source>
        <dbReference type="ARBA" id="ARBA00022448"/>
    </source>
</evidence>
<feature type="transmembrane region" description="Helical" evidence="7">
    <location>
        <begin position="351"/>
        <end position="370"/>
    </location>
</feature>
<keyword evidence="2" id="KW-0813">Transport</keyword>
<dbReference type="RefSeq" id="WP_213352646.1">
    <property type="nucleotide sequence ID" value="NZ_JAHBGB010000027.1"/>
</dbReference>